<evidence type="ECO:0000259" key="2">
    <source>
        <dbReference type="Pfam" id="PF00561"/>
    </source>
</evidence>
<protein>
    <recommendedName>
        <fullName evidence="2">AB hydrolase-1 domain-containing protein</fullName>
    </recommendedName>
</protein>
<gene>
    <name evidence="3" type="ORF">PRZ48_002534</name>
</gene>
<dbReference type="Proteomes" id="UP001305779">
    <property type="component" value="Unassembled WGS sequence"/>
</dbReference>
<reference evidence="3 4" key="1">
    <citation type="journal article" date="2023" name="G3 (Bethesda)">
        <title>A chromosome-level genome assembly of Zasmidium syzygii isolated from banana leaves.</title>
        <authorList>
            <person name="van Westerhoven A.C."/>
            <person name="Mehrabi R."/>
            <person name="Talebi R."/>
            <person name="Steentjes M.B.F."/>
            <person name="Corcolon B."/>
            <person name="Chong P.A."/>
            <person name="Kema G.H.J."/>
            <person name="Seidl M.F."/>
        </authorList>
    </citation>
    <scope>NUCLEOTIDE SEQUENCE [LARGE SCALE GENOMIC DNA]</scope>
    <source>
        <strain evidence="3 4">P124</strain>
    </source>
</reference>
<feature type="domain" description="AB hydrolase-1" evidence="2">
    <location>
        <begin position="127"/>
        <end position="222"/>
    </location>
</feature>
<keyword evidence="4" id="KW-1185">Reference proteome</keyword>
<feature type="transmembrane region" description="Helical" evidence="1">
    <location>
        <begin position="12"/>
        <end position="30"/>
    </location>
</feature>
<accession>A0ABR0F6E1</accession>
<name>A0ABR0F6E1_ZASCE</name>
<dbReference type="InterPro" id="IPR029058">
    <property type="entry name" value="AB_hydrolase_fold"/>
</dbReference>
<dbReference type="EMBL" id="JAXOVC010000001">
    <property type="protein sequence ID" value="KAK4508795.1"/>
    <property type="molecule type" value="Genomic_DNA"/>
</dbReference>
<sequence>MPSAPALFGKVALGFAGAAGLYAVLLGVLLTPSMQRFALYAHRFNTLWMGDDLNDGETFGYAKNQVTPFNIHTPDGETLYAWHVLPLDVYARNERQIREEKRQPRGPVEDVTETAAFKLLSNGEARVIISFHGNAGHIAQNHRPATNRYMATQQNAHLLTIDYRGFGHSTGSPTEAGLIADGVALVNWVLNVAKVPPERIVIVGQSLGTAVSSAVALHFADPGSDLIPSTSAEMRPLLQSQPSPKPITFAGVVLAAPFNSVPTLLLTYQIGGVLPLLLPLRQVPYVANLFLSQVVDQWLTAERLTAYYNALHGSSKLHNGRRNMGTIQILHALNDRDIPYQQTEMICRRVLGKRDADSAVQPSEINAKDCIDGSHGATVLDVKRNGRPRLRFELVGFGALLSPSTMPTKISTSVPNGVQERILYALIAAAFTLHSGKPVLNFARAVFEPVSVEDAVKERQEDEKEVGMNGDFGQGQACKALARAHALLVEHSEEANAKELKEVALGRFTRDMWEDSVRFISEGW</sequence>
<evidence type="ECO:0000313" key="3">
    <source>
        <dbReference type="EMBL" id="KAK4508795.1"/>
    </source>
</evidence>
<organism evidence="3 4">
    <name type="scientific">Zasmidium cellare</name>
    <name type="common">Wine cellar mold</name>
    <name type="synonym">Racodium cellare</name>
    <dbReference type="NCBI Taxonomy" id="395010"/>
    <lineage>
        <taxon>Eukaryota</taxon>
        <taxon>Fungi</taxon>
        <taxon>Dikarya</taxon>
        <taxon>Ascomycota</taxon>
        <taxon>Pezizomycotina</taxon>
        <taxon>Dothideomycetes</taxon>
        <taxon>Dothideomycetidae</taxon>
        <taxon>Mycosphaerellales</taxon>
        <taxon>Mycosphaerellaceae</taxon>
        <taxon>Zasmidium</taxon>
    </lineage>
</organism>
<keyword evidence="1" id="KW-1133">Transmembrane helix</keyword>
<proteinExistence type="predicted"/>
<comment type="caution">
    <text evidence="3">The sequence shown here is derived from an EMBL/GenBank/DDBJ whole genome shotgun (WGS) entry which is preliminary data.</text>
</comment>
<evidence type="ECO:0000313" key="4">
    <source>
        <dbReference type="Proteomes" id="UP001305779"/>
    </source>
</evidence>
<dbReference type="Pfam" id="PF00561">
    <property type="entry name" value="Abhydrolase_1"/>
    <property type="match status" value="1"/>
</dbReference>
<dbReference type="PANTHER" id="PTHR12277:SF81">
    <property type="entry name" value="PROTEIN ABHD13"/>
    <property type="match status" value="1"/>
</dbReference>
<evidence type="ECO:0000256" key="1">
    <source>
        <dbReference type="SAM" id="Phobius"/>
    </source>
</evidence>
<dbReference type="SUPFAM" id="SSF53474">
    <property type="entry name" value="alpha/beta-Hydrolases"/>
    <property type="match status" value="1"/>
</dbReference>
<dbReference type="InterPro" id="IPR000073">
    <property type="entry name" value="AB_hydrolase_1"/>
</dbReference>
<keyword evidence="1" id="KW-0472">Membrane</keyword>
<dbReference type="PANTHER" id="PTHR12277">
    <property type="entry name" value="ALPHA/BETA HYDROLASE DOMAIN-CONTAINING PROTEIN"/>
    <property type="match status" value="1"/>
</dbReference>
<keyword evidence="1" id="KW-0812">Transmembrane</keyword>
<dbReference type="Gene3D" id="3.40.50.1820">
    <property type="entry name" value="alpha/beta hydrolase"/>
    <property type="match status" value="1"/>
</dbReference>